<dbReference type="OrthoDB" id="3173376at2"/>
<dbReference type="PANTHER" id="PTHR30055:SF220">
    <property type="entry name" value="TETR-FAMILY REGULATORY PROTEIN"/>
    <property type="match status" value="1"/>
</dbReference>
<name>A0A285JRH0_9ACTN</name>
<dbReference type="InterPro" id="IPR001647">
    <property type="entry name" value="HTH_TetR"/>
</dbReference>
<reference evidence="5" key="1">
    <citation type="submission" date="2017-09" db="EMBL/GenBank/DDBJ databases">
        <authorList>
            <person name="Varghese N."/>
            <person name="Submissions S."/>
        </authorList>
    </citation>
    <scope>NUCLEOTIDE SEQUENCE [LARGE SCALE GENOMIC DNA]</scope>
    <source>
        <strain evidence="5">CGMCC 4.6857</strain>
    </source>
</reference>
<feature type="DNA-binding region" description="H-T-H motif" evidence="2">
    <location>
        <begin position="34"/>
        <end position="53"/>
    </location>
</feature>
<dbReference type="PRINTS" id="PR00455">
    <property type="entry name" value="HTHTETR"/>
</dbReference>
<dbReference type="AlphaFoldDB" id="A0A285JRH0"/>
<dbReference type="InterPro" id="IPR036271">
    <property type="entry name" value="Tet_transcr_reg_TetR-rel_C_sf"/>
</dbReference>
<dbReference type="SUPFAM" id="SSF48498">
    <property type="entry name" value="Tetracyclin repressor-like, C-terminal domain"/>
    <property type="match status" value="1"/>
</dbReference>
<evidence type="ECO:0000259" key="3">
    <source>
        <dbReference type="PROSITE" id="PS50977"/>
    </source>
</evidence>
<keyword evidence="5" id="KW-1185">Reference proteome</keyword>
<accession>A0A285JRH0</accession>
<dbReference type="PROSITE" id="PS50977">
    <property type="entry name" value="HTH_TETR_2"/>
    <property type="match status" value="1"/>
</dbReference>
<evidence type="ECO:0000313" key="4">
    <source>
        <dbReference type="EMBL" id="SNY62910.1"/>
    </source>
</evidence>
<dbReference type="Pfam" id="PF00440">
    <property type="entry name" value="TetR_N"/>
    <property type="match status" value="1"/>
</dbReference>
<dbReference type="GO" id="GO:0003700">
    <property type="term" value="F:DNA-binding transcription factor activity"/>
    <property type="evidence" value="ECO:0007669"/>
    <property type="project" value="TreeGrafter"/>
</dbReference>
<organism evidence="4 5">
    <name type="scientific">Paractinoplanes atraurantiacus</name>
    <dbReference type="NCBI Taxonomy" id="1036182"/>
    <lineage>
        <taxon>Bacteria</taxon>
        <taxon>Bacillati</taxon>
        <taxon>Actinomycetota</taxon>
        <taxon>Actinomycetes</taxon>
        <taxon>Micromonosporales</taxon>
        <taxon>Micromonosporaceae</taxon>
        <taxon>Paractinoplanes</taxon>
    </lineage>
</organism>
<dbReference type="Gene3D" id="1.10.357.10">
    <property type="entry name" value="Tetracycline Repressor, domain 2"/>
    <property type="match status" value="1"/>
</dbReference>
<sequence>MEATVTRYHHGDLRAALVEASFEVLAECGLQRFSVAAVARRIGVSTAAPYRHFPDRAHLLSAVSAAAARDLRTAIEAVVFETEEPGARMAAVAGAYVRYVGRTGAGMSVIFAAELYEVADDARRSETRALMTTLLDLASAAAGYPAATRLLEATLAVAHGYVSLFAEGFFALKDRPLDEIADRATEAALTLVD</sequence>
<dbReference type="SUPFAM" id="SSF46689">
    <property type="entry name" value="Homeodomain-like"/>
    <property type="match status" value="1"/>
</dbReference>
<dbReference type="PANTHER" id="PTHR30055">
    <property type="entry name" value="HTH-TYPE TRANSCRIPTIONAL REGULATOR RUTR"/>
    <property type="match status" value="1"/>
</dbReference>
<keyword evidence="1 2" id="KW-0238">DNA-binding</keyword>
<protein>
    <submittedName>
        <fullName evidence="4">Regulatory protein, tetR family</fullName>
    </submittedName>
</protein>
<feature type="domain" description="HTH tetR-type" evidence="3">
    <location>
        <begin position="11"/>
        <end position="71"/>
    </location>
</feature>
<evidence type="ECO:0000313" key="5">
    <source>
        <dbReference type="Proteomes" id="UP000219612"/>
    </source>
</evidence>
<dbReference type="InterPro" id="IPR009057">
    <property type="entry name" value="Homeodomain-like_sf"/>
</dbReference>
<dbReference type="InterPro" id="IPR050109">
    <property type="entry name" value="HTH-type_TetR-like_transc_reg"/>
</dbReference>
<evidence type="ECO:0000256" key="1">
    <source>
        <dbReference type="ARBA" id="ARBA00023125"/>
    </source>
</evidence>
<dbReference type="Proteomes" id="UP000219612">
    <property type="component" value="Unassembled WGS sequence"/>
</dbReference>
<evidence type="ECO:0000256" key="2">
    <source>
        <dbReference type="PROSITE-ProRule" id="PRU00335"/>
    </source>
</evidence>
<proteinExistence type="predicted"/>
<dbReference type="GO" id="GO:0000976">
    <property type="term" value="F:transcription cis-regulatory region binding"/>
    <property type="evidence" value="ECO:0007669"/>
    <property type="project" value="TreeGrafter"/>
</dbReference>
<gene>
    <name evidence="4" type="ORF">SAMN05421748_12482</name>
</gene>
<dbReference type="EMBL" id="OBDY01000024">
    <property type="protein sequence ID" value="SNY62910.1"/>
    <property type="molecule type" value="Genomic_DNA"/>
</dbReference>